<dbReference type="Proteomes" id="UP000316733">
    <property type="component" value="Segment"/>
</dbReference>
<keyword evidence="1" id="KW-1133">Transmembrane helix</keyword>
<evidence type="ECO:0000313" key="2">
    <source>
        <dbReference type="EMBL" id="QCG76217.1"/>
    </source>
</evidence>
<name>A0A4Y5JU53_9CAUD</name>
<sequence>MRTLTSSLFVIIMTLVNILSVIYMYVTNVPLIYMLVAVPNQCVISLISCVYRKIIAEFFYIKRFSFYKLEVVLDKQRGSSTKYILKLNVLGETYYYDFHDNPFCCLPIYANFYTNSESLALNTFQRYEDQAELYKKSSAITTVIKSSKGTK</sequence>
<protein>
    <submittedName>
        <fullName evidence="2">Uncharacterized protein</fullName>
    </submittedName>
</protein>
<accession>A0A4Y5JU53</accession>
<keyword evidence="1" id="KW-0472">Membrane</keyword>
<gene>
    <name evidence="2" type="ORF">EST35_0336</name>
</gene>
<dbReference type="EMBL" id="MK797984">
    <property type="protein sequence ID" value="QCG76217.1"/>
    <property type="molecule type" value="Genomic_DNA"/>
</dbReference>
<feature type="transmembrane region" description="Helical" evidence="1">
    <location>
        <begin position="32"/>
        <end position="51"/>
    </location>
</feature>
<proteinExistence type="predicted"/>
<organism evidence="2 3">
    <name type="scientific">Pseudomonas phage vB_PaeM_PA5oct</name>
    <dbReference type="NCBI Taxonomy" id="2163605"/>
    <lineage>
        <taxon>Viruses</taxon>
        <taxon>Duplodnaviria</taxon>
        <taxon>Heunggongvirae</taxon>
        <taxon>Uroviricota</taxon>
        <taxon>Caudoviricetes</taxon>
        <taxon>Arenbergviridae</taxon>
        <taxon>Wroclawvirus</taxon>
        <taxon>Wroclawvirus PA5oct</taxon>
    </lineage>
</organism>
<feature type="transmembrane region" description="Helical" evidence="1">
    <location>
        <begin position="7"/>
        <end position="26"/>
    </location>
</feature>
<evidence type="ECO:0000256" key="1">
    <source>
        <dbReference type="SAM" id="Phobius"/>
    </source>
</evidence>
<keyword evidence="1" id="KW-0812">Transmembrane</keyword>
<keyword evidence="3" id="KW-1185">Reference proteome</keyword>
<evidence type="ECO:0000313" key="3">
    <source>
        <dbReference type="Proteomes" id="UP000316733"/>
    </source>
</evidence>
<reference evidence="3" key="1">
    <citation type="journal article" date="2020" name="bioRxiv">
        <title>Integrative omics analysis of Pseudomonas aeruginosa virus PA5oct highlights the molecular complexity of jumbo phages.</title>
        <authorList>
            <person name="Lood C."/>
            <person name="Danis-Wlodarczyk K."/>
            <person name="Blasdel B.G."/>
            <person name="Jang H.B."/>
            <person name="Vandenheuvel D."/>
            <person name="Briers Y."/>
            <person name="Noben J.-P."/>
            <person name="van Noort V."/>
            <person name="Drulis-Kawa Z."/>
            <person name="Lavigne R."/>
        </authorList>
    </citation>
    <scope>NUCLEOTIDE SEQUENCE [LARGE SCALE GENOMIC DNA]</scope>
</reference>